<dbReference type="NCBIfam" id="TIGR03499">
    <property type="entry name" value="FlhF"/>
    <property type="match status" value="1"/>
</dbReference>
<dbReference type="Proteomes" id="UP000295504">
    <property type="component" value="Unassembled WGS sequence"/>
</dbReference>
<keyword evidence="17" id="KW-1185">Reference proteome</keyword>
<evidence type="ECO:0000256" key="10">
    <source>
        <dbReference type="ARBA" id="ARBA00023136"/>
    </source>
</evidence>
<dbReference type="InterPro" id="IPR047040">
    <property type="entry name" value="FlhF__GTPase_dom"/>
</dbReference>
<dbReference type="SUPFAM" id="SSF52540">
    <property type="entry name" value="P-loop containing nucleoside triphosphate hydrolases"/>
    <property type="match status" value="2"/>
</dbReference>
<comment type="similarity">
    <text evidence="2">Belongs to the GTP-binding SRP family.</text>
</comment>
<dbReference type="SMART" id="SM00962">
    <property type="entry name" value="SRP54"/>
    <property type="match status" value="1"/>
</dbReference>
<feature type="domain" description="AAA+ ATPase" evidence="14">
    <location>
        <begin position="191"/>
        <end position="337"/>
    </location>
</feature>
<feature type="domain" description="SRP54-type proteins GTP-binding" evidence="15">
    <location>
        <begin position="192"/>
        <end position="383"/>
    </location>
</feature>
<keyword evidence="4" id="KW-0813">Transport</keyword>
<keyword evidence="16" id="KW-0282">Flagellum</keyword>
<evidence type="ECO:0000256" key="4">
    <source>
        <dbReference type="ARBA" id="ARBA00022448"/>
    </source>
</evidence>
<dbReference type="EMBL" id="SLYC01000004">
    <property type="protein sequence ID" value="TCQ05877.1"/>
    <property type="molecule type" value="Genomic_DNA"/>
</dbReference>
<keyword evidence="10" id="KW-0472">Membrane</keyword>
<keyword evidence="16" id="KW-0966">Cell projection</keyword>
<dbReference type="InterPro" id="IPR000897">
    <property type="entry name" value="SRP54_GTPase_dom"/>
</dbReference>
<dbReference type="GO" id="GO:0006614">
    <property type="term" value="P:SRP-dependent cotranslational protein targeting to membrane"/>
    <property type="evidence" value="ECO:0007669"/>
    <property type="project" value="UniProtKB-UniRule"/>
</dbReference>
<dbReference type="CDD" id="cd17873">
    <property type="entry name" value="FlhF"/>
    <property type="match status" value="1"/>
</dbReference>
<keyword evidence="16" id="KW-0969">Cilium</keyword>
<dbReference type="AlphaFoldDB" id="A0A4R2TSJ8"/>
<dbReference type="GO" id="GO:0015031">
    <property type="term" value="P:protein transport"/>
    <property type="evidence" value="ECO:0007669"/>
    <property type="project" value="UniProtKB-KW"/>
</dbReference>
<keyword evidence="8" id="KW-0653">Protein transport</keyword>
<proteinExistence type="inferred from homology"/>
<comment type="caution">
    <text evidence="16">The sequence shown here is derived from an EMBL/GenBank/DDBJ whole genome shotgun (WGS) entry which is preliminary data.</text>
</comment>
<evidence type="ECO:0000256" key="12">
    <source>
        <dbReference type="ARBA" id="ARBA00025337"/>
    </source>
</evidence>
<dbReference type="InterPro" id="IPR020006">
    <property type="entry name" value="FlhF"/>
</dbReference>
<evidence type="ECO:0000256" key="3">
    <source>
        <dbReference type="ARBA" id="ARBA00014919"/>
    </source>
</evidence>
<organism evidence="16 17">
    <name type="scientific">Serpentinicella alkaliphila</name>
    <dbReference type="NCBI Taxonomy" id="1734049"/>
    <lineage>
        <taxon>Bacteria</taxon>
        <taxon>Bacillati</taxon>
        <taxon>Bacillota</taxon>
        <taxon>Clostridia</taxon>
        <taxon>Peptostreptococcales</taxon>
        <taxon>Natronincolaceae</taxon>
        <taxon>Serpentinicella</taxon>
    </lineage>
</organism>
<evidence type="ECO:0000256" key="13">
    <source>
        <dbReference type="NCBIfam" id="TIGR03499"/>
    </source>
</evidence>
<comment type="function">
    <text evidence="12">Necessary for flagellar biosynthesis. May be involved in translocation of the flagellum.</text>
</comment>
<name>A0A4R2TSJ8_9FIRM</name>
<dbReference type="GO" id="GO:0044781">
    <property type="term" value="P:bacterial-type flagellum organization"/>
    <property type="evidence" value="ECO:0007669"/>
    <property type="project" value="UniProtKB-UniRule"/>
</dbReference>
<keyword evidence="7" id="KW-1005">Bacterial flagellum biogenesis</keyword>
<dbReference type="Gene3D" id="3.40.50.300">
    <property type="entry name" value="P-loop containing nucleotide triphosphate hydrolases"/>
    <property type="match status" value="1"/>
</dbReference>
<dbReference type="RefSeq" id="WP_132847614.1">
    <property type="nucleotide sequence ID" value="NZ_CP058648.1"/>
</dbReference>
<dbReference type="FunFam" id="3.40.50.300:FF:000695">
    <property type="entry name" value="Flagellar biosynthesis regulator FlhF"/>
    <property type="match status" value="1"/>
</dbReference>
<keyword evidence="11" id="KW-1006">Bacterial flagellum protein export</keyword>
<dbReference type="PANTHER" id="PTHR43134:SF3">
    <property type="entry name" value="FLAGELLAR BIOSYNTHESIS PROTEIN FLHF"/>
    <property type="match status" value="1"/>
</dbReference>
<evidence type="ECO:0000256" key="8">
    <source>
        <dbReference type="ARBA" id="ARBA00022927"/>
    </source>
</evidence>
<dbReference type="Gene3D" id="1.20.120.1380">
    <property type="entry name" value="Flagellar FlhF biosynthesis protein, N domain"/>
    <property type="match status" value="1"/>
</dbReference>
<dbReference type="InterPro" id="IPR027417">
    <property type="entry name" value="P-loop_NTPase"/>
</dbReference>
<evidence type="ECO:0000313" key="17">
    <source>
        <dbReference type="Proteomes" id="UP000295504"/>
    </source>
</evidence>
<dbReference type="GO" id="GO:0005047">
    <property type="term" value="F:signal recognition particle binding"/>
    <property type="evidence" value="ECO:0007669"/>
    <property type="project" value="TreeGrafter"/>
</dbReference>
<gene>
    <name evidence="16" type="ORF">EDD79_100458</name>
</gene>
<dbReference type="GO" id="GO:0005886">
    <property type="term" value="C:plasma membrane"/>
    <property type="evidence" value="ECO:0007669"/>
    <property type="project" value="UniProtKB-SubCell"/>
</dbReference>
<sequence>MKVKKFLANDNHEAMLKVKTELGPDAVILHQRKVKPKGFFGLFKKPLVEIVAAREEISTNSENKDKNVEASVEDKLKRKIDSKATSINVKENKEDLNKEITEIKGMLQAVLCGINNKQIPNIPSGTNESLTQFYNYLITQEINEELLYKIVDQFNDLIKDNNLGEVDKSIVYSKFDELIRGLVTDQGHMLDSKIIFFVGPTGVGKTTTIAKLAANFSINEGKTVGLISADTYRIAAVEQLKTYCNILNVPMEVIYESSEVNDAIKKLRDKDIILIDTAGRSHKNVQQVQELKHLINEVQEKEIYLVMSCTTNNKDLKEIIKSYEFLEDYKIIFTKLDEATTVGQILNVAYETKKPISYITTGQSVPDDIEILDINKVSSLLLKEAEL</sequence>
<dbReference type="PANTHER" id="PTHR43134">
    <property type="entry name" value="SIGNAL RECOGNITION PARTICLE RECEPTOR SUBUNIT ALPHA"/>
    <property type="match status" value="1"/>
</dbReference>
<evidence type="ECO:0000259" key="14">
    <source>
        <dbReference type="SMART" id="SM00382"/>
    </source>
</evidence>
<keyword evidence="9" id="KW-0342">GTP-binding</keyword>
<accession>A0A4R2TSJ8</accession>
<reference evidence="16 17" key="1">
    <citation type="submission" date="2019-03" db="EMBL/GenBank/DDBJ databases">
        <title>Genomic Encyclopedia of Type Strains, Phase IV (KMG-IV): sequencing the most valuable type-strain genomes for metagenomic binning, comparative biology and taxonomic classification.</title>
        <authorList>
            <person name="Goeker M."/>
        </authorList>
    </citation>
    <scope>NUCLEOTIDE SEQUENCE [LARGE SCALE GENOMIC DNA]</scope>
    <source>
        <strain evidence="16 17">DSM 100013</strain>
    </source>
</reference>
<dbReference type="OrthoDB" id="9778554at2"/>
<evidence type="ECO:0000256" key="1">
    <source>
        <dbReference type="ARBA" id="ARBA00004413"/>
    </source>
</evidence>
<evidence type="ECO:0000256" key="9">
    <source>
        <dbReference type="ARBA" id="ARBA00023134"/>
    </source>
</evidence>
<keyword evidence="5" id="KW-1003">Cell membrane</keyword>
<comment type="subcellular location">
    <subcellularLocation>
        <location evidence="1">Cell membrane</location>
        <topology evidence="1">Peripheral membrane protein</topology>
        <orientation evidence="1">Cytoplasmic side</orientation>
    </subcellularLocation>
</comment>
<keyword evidence="6" id="KW-0547">Nucleotide-binding</keyword>
<evidence type="ECO:0000256" key="2">
    <source>
        <dbReference type="ARBA" id="ARBA00008531"/>
    </source>
</evidence>
<dbReference type="SMART" id="SM00382">
    <property type="entry name" value="AAA"/>
    <property type="match status" value="1"/>
</dbReference>
<dbReference type="Pfam" id="PF00448">
    <property type="entry name" value="SRP54"/>
    <property type="match status" value="1"/>
</dbReference>
<dbReference type="GO" id="GO:0003924">
    <property type="term" value="F:GTPase activity"/>
    <property type="evidence" value="ECO:0007669"/>
    <property type="project" value="UniProtKB-UniRule"/>
</dbReference>
<evidence type="ECO:0000256" key="11">
    <source>
        <dbReference type="ARBA" id="ARBA00023225"/>
    </source>
</evidence>
<evidence type="ECO:0000256" key="6">
    <source>
        <dbReference type="ARBA" id="ARBA00022741"/>
    </source>
</evidence>
<protein>
    <recommendedName>
        <fullName evidence="3 13">Flagellar biosynthesis protein FlhF</fullName>
    </recommendedName>
</protein>
<evidence type="ECO:0000259" key="15">
    <source>
        <dbReference type="SMART" id="SM00962"/>
    </source>
</evidence>
<evidence type="ECO:0000313" key="16">
    <source>
        <dbReference type="EMBL" id="TCQ05877.1"/>
    </source>
</evidence>
<evidence type="ECO:0000256" key="7">
    <source>
        <dbReference type="ARBA" id="ARBA00022795"/>
    </source>
</evidence>
<evidence type="ECO:0000256" key="5">
    <source>
        <dbReference type="ARBA" id="ARBA00022475"/>
    </source>
</evidence>
<dbReference type="InterPro" id="IPR003593">
    <property type="entry name" value="AAA+_ATPase"/>
</dbReference>
<dbReference type="GO" id="GO:0005525">
    <property type="term" value="F:GTP binding"/>
    <property type="evidence" value="ECO:0007669"/>
    <property type="project" value="UniProtKB-UniRule"/>
</dbReference>